<evidence type="ECO:0000313" key="3">
    <source>
        <dbReference type="Proteomes" id="UP001283361"/>
    </source>
</evidence>
<keyword evidence="3" id="KW-1185">Reference proteome</keyword>
<feature type="region of interest" description="Disordered" evidence="1">
    <location>
        <begin position="59"/>
        <end position="85"/>
    </location>
</feature>
<reference evidence="2" key="1">
    <citation type="journal article" date="2023" name="G3 (Bethesda)">
        <title>A reference genome for the long-term kleptoplast-retaining sea slug Elysia crispata morphotype clarki.</title>
        <authorList>
            <person name="Eastman K.E."/>
            <person name="Pendleton A.L."/>
            <person name="Shaikh M.A."/>
            <person name="Suttiyut T."/>
            <person name="Ogas R."/>
            <person name="Tomko P."/>
            <person name="Gavelis G."/>
            <person name="Widhalm J.R."/>
            <person name="Wisecaver J.H."/>
        </authorList>
    </citation>
    <scope>NUCLEOTIDE SEQUENCE</scope>
    <source>
        <strain evidence="2">ECLA1</strain>
    </source>
</reference>
<comment type="caution">
    <text evidence="2">The sequence shown here is derived from an EMBL/GenBank/DDBJ whole genome shotgun (WGS) entry which is preliminary data.</text>
</comment>
<gene>
    <name evidence="2" type="ORF">RRG08_050275</name>
</gene>
<name>A0AAE1B4T1_9GAST</name>
<feature type="compositionally biased region" description="Polar residues" evidence="1">
    <location>
        <begin position="66"/>
        <end position="79"/>
    </location>
</feature>
<sequence>MSKVFIPIYQLFSKTLYHALPPHNYYPFTISDGCSCCDFAPSTATVRCSGNLEDKFSNRGVRSGRNAATPSIIQRASPSTPWPGRFDDDQVTSLAGPINRFDVERCSLGFQSKSIIDEPSLSESNTVSRYHELVEGAA</sequence>
<accession>A0AAE1B4T1</accession>
<dbReference type="AlphaFoldDB" id="A0AAE1B4T1"/>
<protein>
    <submittedName>
        <fullName evidence="2">Uncharacterized protein</fullName>
    </submittedName>
</protein>
<proteinExistence type="predicted"/>
<evidence type="ECO:0000256" key="1">
    <source>
        <dbReference type="SAM" id="MobiDB-lite"/>
    </source>
</evidence>
<evidence type="ECO:0000313" key="2">
    <source>
        <dbReference type="EMBL" id="KAK3798896.1"/>
    </source>
</evidence>
<dbReference type="Proteomes" id="UP001283361">
    <property type="component" value="Unassembled WGS sequence"/>
</dbReference>
<dbReference type="EMBL" id="JAWDGP010000619">
    <property type="protein sequence ID" value="KAK3798896.1"/>
    <property type="molecule type" value="Genomic_DNA"/>
</dbReference>
<organism evidence="2 3">
    <name type="scientific">Elysia crispata</name>
    <name type="common">lettuce slug</name>
    <dbReference type="NCBI Taxonomy" id="231223"/>
    <lineage>
        <taxon>Eukaryota</taxon>
        <taxon>Metazoa</taxon>
        <taxon>Spiralia</taxon>
        <taxon>Lophotrochozoa</taxon>
        <taxon>Mollusca</taxon>
        <taxon>Gastropoda</taxon>
        <taxon>Heterobranchia</taxon>
        <taxon>Euthyneura</taxon>
        <taxon>Panpulmonata</taxon>
        <taxon>Sacoglossa</taxon>
        <taxon>Placobranchoidea</taxon>
        <taxon>Plakobranchidae</taxon>
        <taxon>Elysia</taxon>
    </lineage>
</organism>